<evidence type="ECO:0000313" key="2">
    <source>
        <dbReference type="Proteomes" id="UP000648908"/>
    </source>
</evidence>
<dbReference type="EMBL" id="JAESVN010000005">
    <property type="protein sequence ID" value="MBL4918006.1"/>
    <property type="molecule type" value="Genomic_DNA"/>
</dbReference>
<name>A0A8K0VBN6_9RHOB</name>
<comment type="caution">
    <text evidence="1">The sequence shown here is derived from an EMBL/GenBank/DDBJ whole genome shotgun (WGS) entry which is preliminary data.</text>
</comment>
<dbReference type="Proteomes" id="UP000648908">
    <property type="component" value="Unassembled WGS sequence"/>
</dbReference>
<dbReference type="AlphaFoldDB" id="A0A8K0VBN6"/>
<keyword evidence="2" id="KW-1185">Reference proteome</keyword>
<dbReference type="RefSeq" id="WP_202689007.1">
    <property type="nucleotide sequence ID" value="NZ_JAESVN010000005.1"/>
</dbReference>
<organism evidence="1 2">
    <name type="scientific">Szabonella alba</name>
    <dbReference type="NCBI Taxonomy" id="2804194"/>
    <lineage>
        <taxon>Bacteria</taxon>
        <taxon>Pseudomonadati</taxon>
        <taxon>Pseudomonadota</taxon>
        <taxon>Alphaproteobacteria</taxon>
        <taxon>Rhodobacterales</taxon>
        <taxon>Paracoccaceae</taxon>
        <taxon>Szabonella</taxon>
    </lineage>
</organism>
<accession>A0A8K0VBN6</accession>
<reference evidence="1" key="1">
    <citation type="submission" date="2021-01" db="EMBL/GenBank/DDBJ databases">
        <title>Tabrizicola alba sp. nov. a motile alkaliphilic bacterium isolated from a soda lake.</title>
        <authorList>
            <person name="Szuroczki S."/>
            <person name="Abbaszade G."/>
            <person name="Schumann P."/>
            <person name="Toth E."/>
        </authorList>
    </citation>
    <scope>NUCLEOTIDE SEQUENCE</scope>
    <source>
        <strain evidence="1">DMG-N-6</strain>
    </source>
</reference>
<sequence>MMDIISLMLTVFGLVISGAAYWKADDAKKAVQTVLKKRNADEDLRRLRNLIATMEAAKEAVAPWTAGMPLDRRTGRDQQDDLAKLGETIDCLRTKAPLDLEDAVQRRIKKSATVLDNELNSIVNPTDNQDHWKAALSEIQLMIPRLEQLERSIRDAQISI</sequence>
<evidence type="ECO:0000313" key="1">
    <source>
        <dbReference type="EMBL" id="MBL4918006.1"/>
    </source>
</evidence>
<proteinExistence type="predicted"/>
<protein>
    <submittedName>
        <fullName evidence="1">Uncharacterized protein</fullName>
    </submittedName>
</protein>
<gene>
    <name evidence="1" type="ORF">JL811_12335</name>
</gene>